<gene>
    <name evidence="2" type="ORF">PHYEVI_LOCUS9802</name>
</gene>
<accession>A0A9N9TZC1</accession>
<feature type="region of interest" description="Disordered" evidence="1">
    <location>
        <begin position="372"/>
        <end position="392"/>
    </location>
</feature>
<protein>
    <submittedName>
        <fullName evidence="2">Uncharacterized protein</fullName>
    </submittedName>
</protein>
<evidence type="ECO:0000313" key="2">
    <source>
        <dbReference type="EMBL" id="CAG9863516.1"/>
    </source>
</evidence>
<evidence type="ECO:0000256" key="1">
    <source>
        <dbReference type="SAM" id="MobiDB-lite"/>
    </source>
</evidence>
<feature type="compositionally biased region" description="Basic and acidic residues" evidence="1">
    <location>
        <begin position="380"/>
        <end position="392"/>
    </location>
</feature>
<feature type="region of interest" description="Disordered" evidence="1">
    <location>
        <begin position="416"/>
        <end position="439"/>
    </location>
</feature>
<evidence type="ECO:0000313" key="3">
    <source>
        <dbReference type="Proteomes" id="UP001153712"/>
    </source>
</evidence>
<dbReference type="EMBL" id="OU900099">
    <property type="protein sequence ID" value="CAG9863516.1"/>
    <property type="molecule type" value="Genomic_DNA"/>
</dbReference>
<reference evidence="2" key="1">
    <citation type="submission" date="2022-01" db="EMBL/GenBank/DDBJ databases">
        <authorList>
            <person name="King R."/>
        </authorList>
    </citation>
    <scope>NUCLEOTIDE SEQUENCE</scope>
</reference>
<dbReference type="AlphaFoldDB" id="A0A9N9TZC1"/>
<keyword evidence="3" id="KW-1185">Reference proteome</keyword>
<feature type="region of interest" description="Disordered" evidence="1">
    <location>
        <begin position="255"/>
        <end position="286"/>
    </location>
</feature>
<name>A0A9N9TZC1_PHYSR</name>
<organism evidence="2 3">
    <name type="scientific">Phyllotreta striolata</name>
    <name type="common">Striped flea beetle</name>
    <name type="synonym">Crioceris striolata</name>
    <dbReference type="NCBI Taxonomy" id="444603"/>
    <lineage>
        <taxon>Eukaryota</taxon>
        <taxon>Metazoa</taxon>
        <taxon>Ecdysozoa</taxon>
        <taxon>Arthropoda</taxon>
        <taxon>Hexapoda</taxon>
        <taxon>Insecta</taxon>
        <taxon>Pterygota</taxon>
        <taxon>Neoptera</taxon>
        <taxon>Endopterygota</taxon>
        <taxon>Coleoptera</taxon>
        <taxon>Polyphaga</taxon>
        <taxon>Cucujiformia</taxon>
        <taxon>Chrysomeloidea</taxon>
        <taxon>Chrysomelidae</taxon>
        <taxon>Galerucinae</taxon>
        <taxon>Alticini</taxon>
        <taxon>Phyllotreta</taxon>
    </lineage>
</organism>
<dbReference type="OrthoDB" id="6780626at2759"/>
<proteinExistence type="predicted"/>
<feature type="compositionally biased region" description="Polar residues" evidence="1">
    <location>
        <begin position="420"/>
        <end position="431"/>
    </location>
</feature>
<sequence>MDRTCYESSSYSSSDSDIAYSTCKCCCNKRKNIVKGRFGLAYIVETPDSVMAEPVGWQIEFEDTPSCVIQDCNRMVDWVKYPPFESLNKLDQPCDCTKLVSPSARRDNATNTAMDCSCGRRSVNDKYSRDYCSSHRCDCFTECSNRSRYGPDKSVASRQSDYGKETRDDSTSYNLEQILDYIPSREPANHSQIIRLKDQETQYDNDQIKIVSNKQVDTNSIEQFASLQPIGDGKDGQAGSSQGIVRTVTIESFRTPEGSSKYESLPENRGQSLKIESSRGPDNGGLVKSLTIEGFGLQEIKEMANGERLSEGSGKNSKDSTGKFYELRNEQIDSNETVGINERTMKDSSQIKENGRLSKEFSKTISITISENTVGNETNTQRKSETDNYSKGDSKIFHQSEMISFHGLSPMQKIKLAKRIQNQARSQQSKIAPNPPRNP</sequence>
<feature type="region of interest" description="Disordered" evidence="1">
    <location>
        <begin position="150"/>
        <end position="169"/>
    </location>
</feature>
<dbReference type="Proteomes" id="UP001153712">
    <property type="component" value="Chromosome 6"/>
</dbReference>